<keyword evidence="3" id="KW-0677">Repeat</keyword>
<evidence type="ECO:0000256" key="3">
    <source>
        <dbReference type="ARBA" id="ARBA00022737"/>
    </source>
</evidence>
<keyword evidence="5" id="KW-0326">Glycosidase</keyword>
<gene>
    <name evidence="9" type="ORF">HW115_05305</name>
</gene>
<comment type="catalytic activity">
    <reaction evidence="1">
        <text>Hydrolysis of terminal, non-reducing alpha-D-galactose residues in alpha-D-galactosides, including galactose oligosaccharides, galactomannans and galactolipids.</text>
        <dbReference type="EC" id="3.2.1.22"/>
    </reaction>
</comment>
<dbReference type="PROSITE" id="PS51257">
    <property type="entry name" value="PROKAR_LIPOPROTEIN"/>
    <property type="match status" value="1"/>
</dbReference>
<organism evidence="9 10">
    <name type="scientific">Oceaniferula marina</name>
    <dbReference type="NCBI Taxonomy" id="2748318"/>
    <lineage>
        <taxon>Bacteria</taxon>
        <taxon>Pseudomonadati</taxon>
        <taxon>Verrucomicrobiota</taxon>
        <taxon>Verrucomicrobiia</taxon>
        <taxon>Verrucomicrobiales</taxon>
        <taxon>Verrucomicrobiaceae</taxon>
        <taxon>Oceaniferula</taxon>
    </lineage>
</organism>
<dbReference type="InterPro" id="IPR011050">
    <property type="entry name" value="Pectin_lyase_fold/virulence"/>
</dbReference>
<feature type="region of interest" description="Disordered" evidence="6">
    <location>
        <begin position="583"/>
        <end position="605"/>
    </location>
</feature>
<dbReference type="Pfam" id="PF23764">
    <property type="entry name" value="Beta-barrel_GLAA-B_II"/>
    <property type="match status" value="1"/>
</dbReference>
<dbReference type="RefSeq" id="WP_178931559.1">
    <property type="nucleotide sequence ID" value="NZ_JACBAZ010000002.1"/>
</dbReference>
<evidence type="ECO:0000313" key="9">
    <source>
        <dbReference type="EMBL" id="NWK55015.1"/>
    </source>
</evidence>
<reference evidence="9 10" key="1">
    <citation type="submission" date="2020-07" db="EMBL/GenBank/DDBJ databases">
        <title>Roseicoccus Jingziensis gen. nov., sp. nov., isolated from coastal seawater.</title>
        <authorList>
            <person name="Feng X."/>
        </authorList>
    </citation>
    <scope>NUCLEOTIDE SEQUENCE [LARGE SCALE GENOMIC DNA]</scope>
    <source>
        <strain evidence="9 10">N1E253</strain>
    </source>
</reference>
<evidence type="ECO:0000256" key="4">
    <source>
        <dbReference type="ARBA" id="ARBA00022801"/>
    </source>
</evidence>
<dbReference type="InterPro" id="IPR012334">
    <property type="entry name" value="Pectin_lyas_fold"/>
</dbReference>
<accession>A0A851GII2</accession>
<dbReference type="EMBL" id="JACBAZ010000002">
    <property type="protein sequence ID" value="NWK55015.1"/>
    <property type="molecule type" value="Genomic_DNA"/>
</dbReference>
<comment type="catalytic activity">
    <reaction evidence="2">
        <text>Hydrolysis of terminal, non-reducing branched (1-&gt;3)-alpha-D-galactosidic residues, producing free D-galactose.</text>
        <dbReference type="EC" id="3.2.1.n1"/>
    </reaction>
</comment>
<evidence type="ECO:0000259" key="8">
    <source>
        <dbReference type="Pfam" id="PF23764"/>
    </source>
</evidence>
<protein>
    <submittedName>
        <fullName evidence="9">Right-handed parallel beta-helix repeat-containing protein</fullName>
    </submittedName>
</protein>
<evidence type="ECO:0000313" key="10">
    <source>
        <dbReference type="Proteomes" id="UP000557872"/>
    </source>
</evidence>
<dbReference type="AlphaFoldDB" id="A0A851GII2"/>
<proteinExistence type="predicted"/>
<keyword evidence="4" id="KW-0378">Hydrolase</keyword>
<evidence type="ECO:0000256" key="1">
    <source>
        <dbReference type="ARBA" id="ARBA00001255"/>
    </source>
</evidence>
<evidence type="ECO:0000256" key="5">
    <source>
        <dbReference type="ARBA" id="ARBA00023295"/>
    </source>
</evidence>
<feature type="signal peptide" evidence="7">
    <location>
        <begin position="1"/>
        <end position="29"/>
    </location>
</feature>
<name>A0A851GII2_9BACT</name>
<keyword evidence="7" id="KW-0732">Signal</keyword>
<dbReference type="SUPFAM" id="SSF51126">
    <property type="entry name" value="Pectin lyase-like"/>
    <property type="match status" value="1"/>
</dbReference>
<feature type="domain" description="GLAA-B beta-barrel" evidence="8">
    <location>
        <begin position="355"/>
        <end position="419"/>
    </location>
</feature>
<dbReference type="GO" id="GO:0004557">
    <property type="term" value="F:alpha-galactosidase activity"/>
    <property type="evidence" value="ECO:0007669"/>
    <property type="project" value="UniProtKB-EC"/>
</dbReference>
<dbReference type="InterPro" id="IPR056441">
    <property type="entry name" value="Beta-barrel_GLAA-B_II"/>
</dbReference>
<dbReference type="Proteomes" id="UP000557872">
    <property type="component" value="Unassembled WGS sequence"/>
</dbReference>
<comment type="caution">
    <text evidence="9">The sequence shown here is derived from an EMBL/GenBank/DDBJ whole genome shotgun (WGS) entry which is preliminary data.</text>
</comment>
<evidence type="ECO:0000256" key="7">
    <source>
        <dbReference type="SAM" id="SignalP"/>
    </source>
</evidence>
<feature type="chain" id="PRO_5032962488" evidence="7">
    <location>
        <begin position="30"/>
        <end position="605"/>
    </location>
</feature>
<dbReference type="Gene3D" id="2.160.20.10">
    <property type="entry name" value="Single-stranded right-handed beta-helix, Pectin lyase-like"/>
    <property type="match status" value="2"/>
</dbReference>
<evidence type="ECO:0000256" key="6">
    <source>
        <dbReference type="SAM" id="MobiDB-lite"/>
    </source>
</evidence>
<evidence type="ECO:0000256" key="2">
    <source>
        <dbReference type="ARBA" id="ARBA00001271"/>
    </source>
</evidence>
<keyword evidence="10" id="KW-1185">Reference proteome</keyword>
<sequence>MMNKGIQGLRWSLCRVVAVLTAVSSCAMAVELNVRDFGALADSGEDACPAFQRAFAAAKKQNGAVTLRVPAGVYDFFPDKAHRRKCFTSNSTESNSDGTKTVALDLQGIDHLTIEGAGAKLMMRGKMTMLVAEQCENLKIRGVEFDFKRPTMSEMTAVEKGEDYWLAEVHEDSWYRIEGRQLIWVGEGWETRHNMVQHYDHSSETTWRAGDPTSGASAIVDLGGRKLRFEMKSEKNGLKHVVLGRTYQLRNTRRDAVGMWIHRCKDVAFEDVTVRAMHGFGILGQFSENISFGRLVVAPDPNRGRTNASSADITHFSGCKGTIRISDSVLTHAHDDALNVHGTYLRVLSKEGSKRVKVRFMHAQSWGFQPFYPGDEVQYIHRDSMLPIGASKVKKVQRLNDRELILTMDREVPDEVQLGKDTLENLTWTPEVVLEGCDIRGIPTRGILLSTPKPIRIEGNRFFRTKMSAVLVACDAGSWFESGGVKDLTIKGNLFDECGEPVIRIHPENRKHAGPVHRGIKVLENMFVMRGKRALQAKSTEGIELRGNRFWMRGPLPKEVKQMISLHNSAGLKLEQNRIEDGRKEVPTWMPERKRHVPSRSIELK</sequence>